<feature type="signal peptide" evidence="1">
    <location>
        <begin position="1"/>
        <end position="26"/>
    </location>
</feature>
<evidence type="ECO:0000256" key="1">
    <source>
        <dbReference type="SAM" id="SignalP"/>
    </source>
</evidence>
<dbReference type="RefSeq" id="XP_002958498.1">
    <property type="nucleotide sequence ID" value="XM_002958452.1"/>
</dbReference>
<dbReference type="SUPFAM" id="SSF55486">
    <property type="entry name" value="Metalloproteases ('zincins'), catalytic domain"/>
    <property type="match status" value="1"/>
</dbReference>
<dbReference type="AlphaFoldDB" id="D8UIL7"/>
<keyword evidence="1" id="KW-0732">Signal</keyword>
<dbReference type="GO" id="GO:0008237">
    <property type="term" value="F:metallopeptidase activity"/>
    <property type="evidence" value="ECO:0007669"/>
    <property type="project" value="InterPro"/>
</dbReference>
<dbReference type="Proteomes" id="UP000001058">
    <property type="component" value="Unassembled WGS sequence"/>
</dbReference>
<protein>
    <recommendedName>
        <fullName evidence="2">Peptidase M11 gametolysin domain-containing protein</fullName>
    </recommendedName>
</protein>
<reference evidence="3 4" key="1">
    <citation type="journal article" date="2010" name="Science">
        <title>Genomic analysis of organismal complexity in the multicellular green alga Volvox carteri.</title>
        <authorList>
            <person name="Prochnik S.E."/>
            <person name="Umen J."/>
            <person name="Nedelcu A.M."/>
            <person name="Hallmann A."/>
            <person name="Miller S.M."/>
            <person name="Nishii I."/>
            <person name="Ferris P."/>
            <person name="Kuo A."/>
            <person name="Mitros T."/>
            <person name="Fritz-Laylin L.K."/>
            <person name="Hellsten U."/>
            <person name="Chapman J."/>
            <person name="Simakov O."/>
            <person name="Rensing S.A."/>
            <person name="Terry A."/>
            <person name="Pangilinan J."/>
            <person name="Kapitonov V."/>
            <person name="Jurka J."/>
            <person name="Salamov A."/>
            <person name="Shapiro H."/>
            <person name="Schmutz J."/>
            <person name="Grimwood J."/>
            <person name="Lindquist E."/>
            <person name="Lucas S."/>
            <person name="Grigoriev I.V."/>
            <person name="Schmitt R."/>
            <person name="Kirk D."/>
            <person name="Rokhsar D.S."/>
        </authorList>
    </citation>
    <scope>NUCLEOTIDE SEQUENCE [LARGE SCALE GENOMIC DNA]</scope>
    <source>
        <strain evidence="4">f. Nagariensis / Eve</strain>
    </source>
</reference>
<keyword evidence="4" id="KW-1185">Reference proteome</keyword>
<dbReference type="InParanoid" id="D8UIL7"/>
<dbReference type="InterPro" id="IPR024079">
    <property type="entry name" value="MetalloPept_cat_dom_sf"/>
</dbReference>
<dbReference type="Pfam" id="PF05548">
    <property type="entry name" value="Peptidase_M11"/>
    <property type="match status" value="1"/>
</dbReference>
<sequence>MAPRGLLLRVVALLAGACLNLQSAWAQRAVGTGSVVNNVTIFVEGTVQVYVTDFTSPKYAREANRANAYKPEYTYTLVERRASSVTPLEIPVNFGEKAGFLKTGWETYQGYSSNGRRLLSEEHEKARRMVLDFHNTKRSLQEFTSLADLLRTTSDALLPETPRADNPIVIEKTADKDLFVSDGKKQNLTSLTFVFRSSYCGLNPNLTAAIVRQWWYDNGVNAFVTASLQRYIRTCTYGQLSFRPENNRVIDVDIPCTGNTSYGPYNLMNGRGIGENVDNEKYALVELAKLHVQQTDRDVFNKWSSFRRKVMIFPFNWYKRYVSWTGSAAVGCVANADCYTWINSDTASRDYVDSASAFHELGHNIGLSHSDARECTSNRSGGAPSCALSRSSDPSDILGAGTVPEKRSQILCMNAPQASVSVVVPVGSYKAGWSGFVTGGLIRSFELQPGVSRVITLPSMSLNKNNLLRIVIDSSNLLNGLDNKPQQALFVSYRVRGNGSVAYDSGLNTSGRIWIHEYNDTANGVPADSSPALLTTLDTVSNGTVAAASFVQPLPLILGVVTGGINISLRSKTPESATVSLCRFTRRVETAGFCSDGLDNDW</sequence>
<evidence type="ECO:0000313" key="4">
    <source>
        <dbReference type="Proteomes" id="UP000001058"/>
    </source>
</evidence>
<name>D8UIL7_VOLCA</name>
<evidence type="ECO:0000313" key="3">
    <source>
        <dbReference type="EMBL" id="EFJ40418.1"/>
    </source>
</evidence>
<dbReference type="KEGG" id="vcn:VOLCADRAFT_99771"/>
<dbReference type="Gene3D" id="3.40.390.10">
    <property type="entry name" value="Collagenase (Catalytic Domain)"/>
    <property type="match status" value="1"/>
</dbReference>
<dbReference type="GeneID" id="9627956"/>
<proteinExistence type="predicted"/>
<organism evidence="4">
    <name type="scientific">Volvox carteri f. nagariensis</name>
    <dbReference type="NCBI Taxonomy" id="3068"/>
    <lineage>
        <taxon>Eukaryota</taxon>
        <taxon>Viridiplantae</taxon>
        <taxon>Chlorophyta</taxon>
        <taxon>core chlorophytes</taxon>
        <taxon>Chlorophyceae</taxon>
        <taxon>CS clade</taxon>
        <taxon>Chlamydomonadales</taxon>
        <taxon>Volvocaceae</taxon>
        <taxon>Volvox</taxon>
    </lineage>
</organism>
<evidence type="ECO:0000259" key="2">
    <source>
        <dbReference type="Pfam" id="PF05548"/>
    </source>
</evidence>
<feature type="chain" id="PRO_5003124554" description="Peptidase M11 gametolysin domain-containing protein" evidence="1">
    <location>
        <begin position="27"/>
        <end position="602"/>
    </location>
</feature>
<feature type="domain" description="Peptidase M11 gametolysin" evidence="2">
    <location>
        <begin position="192"/>
        <end position="526"/>
    </location>
</feature>
<dbReference type="InterPro" id="IPR008752">
    <property type="entry name" value="Peptidase_M11"/>
</dbReference>
<gene>
    <name evidence="3" type="ORF">VOLCADRAFT_99771</name>
</gene>
<dbReference type="EMBL" id="GL378416">
    <property type="protein sequence ID" value="EFJ40418.1"/>
    <property type="molecule type" value="Genomic_DNA"/>
</dbReference>
<accession>D8UIL7</accession>